<feature type="region of interest" description="Disordered" evidence="1">
    <location>
        <begin position="187"/>
        <end position="206"/>
    </location>
</feature>
<feature type="compositionally biased region" description="Basic residues" evidence="1">
    <location>
        <begin position="227"/>
        <end position="237"/>
    </location>
</feature>
<dbReference type="RefSeq" id="XP_047775708.1">
    <property type="nucleotide sequence ID" value="XM_047929065.1"/>
</dbReference>
<accession>A0ABQ8K7C4</accession>
<dbReference type="Proteomes" id="UP000814176">
    <property type="component" value="Unassembled WGS sequence"/>
</dbReference>
<evidence type="ECO:0000256" key="1">
    <source>
        <dbReference type="SAM" id="MobiDB-lite"/>
    </source>
</evidence>
<evidence type="ECO:0000313" key="2">
    <source>
        <dbReference type="EMBL" id="KAH9832942.1"/>
    </source>
</evidence>
<gene>
    <name evidence="2" type="ORF">C8Q71DRAFT_909871</name>
</gene>
<keyword evidence="3" id="KW-1185">Reference proteome</keyword>
<comment type="caution">
    <text evidence="2">The sequence shown here is derived from an EMBL/GenBank/DDBJ whole genome shotgun (WGS) entry which is preliminary data.</text>
</comment>
<organism evidence="2 3">
    <name type="scientific">Rhodofomes roseus</name>
    <dbReference type="NCBI Taxonomy" id="34475"/>
    <lineage>
        <taxon>Eukaryota</taxon>
        <taxon>Fungi</taxon>
        <taxon>Dikarya</taxon>
        <taxon>Basidiomycota</taxon>
        <taxon>Agaricomycotina</taxon>
        <taxon>Agaricomycetes</taxon>
        <taxon>Polyporales</taxon>
        <taxon>Rhodofomes</taxon>
    </lineage>
</organism>
<protein>
    <recommendedName>
        <fullName evidence="4">C2H2-type domain-containing protein</fullName>
    </recommendedName>
</protein>
<dbReference type="GeneID" id="72009797"/>
<evidence type="ECO:0000313" key="3">
    <source>
        <dbReference type="Proteomes" id="UP000814176"/>
    </source>
</evidence>
<feature type="region of interest" description="Disordered" evidence="1">
    <location>
        <begin position="224"/>
        <end position="246"/>
    </location>
</feature>
<dbReference type="EMBL" id="JADCUA010000020">
    <property type="protein sequence ID" value="KAH9832942.1"/>
    <property type="molecule type" value="Genomic_DNA"/>
</dbReference>
<evidence type="ECO:0008006" key="4">
    <source>
        <dbReference type="Google" id="ProtNLM"/>
    </source>
</evidence>
<reference evidence="2 3" key="1">
    <citation type="journal article" date="2021" name="Environ. Microbiol.">
        <title>Gene family expansions and transcriptome signatures uncover fungal adaptations to wood decay.</title>
        <authorList>
            <person name="Hage H."/>
            <person name="Miyauchi S."/>
            <person name="Viragh M."/>
            <person name="Drula E."/>
            <person name="Min B."/>
            <person name="Chaduli D."/>
            <person name="Navarro D."/>
            <person name="Favel A."/>
            <person name="Norest M."/>
            <person name="Lesage-Meessen L."/>
            <person name="Balint B."/>
            <person name="Merenyi Z."/>
            <person name="de Eugenio L."/>
            <person name="Morin E."/>
            <person name="Martinez A.T."/>
            <person name="Baldrian P."/>
            <person name="Stursova M."/>
            <person name="Martinez M.J."/>
            <person name="Novotny C."/>
            <person name="Magnuson J.K."/>
            <person name="Spatafora J.W."/>
            <person name="Maurice S."/>
            <person name="Pangilinan J."/>
            <person name="Andreopoulos W."/>
            <person name="LaButti K."/>
            <person name="Hundley H."/>
            <person name="Na H."/>
            <person name="Kuo A."/>
            <person name="Barry K."/>
            <person name="Lipzen A."/>
            <person name="Henrissat B."/>
            <person name="Riley R."/>
            <person name="Ahrendt S."/>
            <person name="Nagy L.G."/>
            <person name="Grigoriev I.V."/>
            <person name="Martin F."/>
            <person name="Rosso M.N."/>
        </authorList>
    </citation>
    <scope>NUCLEOTIDE SEQUENCE [LARGE SCALE GENOMIC DNA]</scope>
    <source>
        <strain evidence="2 3">CIRM-BRFM 1785</strain>
    </source>
</reference>
<sequence length="246" mass="27323">MSFYHPYESQFSSCYDFASPSEYGPGACVTDFIPGWDGLYFNPPFPVLEGTELYTSDAAAIPLQTTRAYNGALAAASTSAAHLSLAGTFHPVPPAPSVSFHELLGSLPIAPQVPSQAYLDVKVDTEDNIAVPVATWPQVAASTSSQGATVQEEELVWDEPFRVVKNDIRRRKRTCILCRITVNDDSRSRDRHEITSTHQSRLPPEKRIKPLKCTQCHTIFQSNRTSSLRRHQKKTCRKSVAENQAR</sequence>
<proteinExistence type="predicted"/>
<name>A0ABQ8K7C4_9APHY</name>